<evidence type="ECO:0000313" key="2">
    <source>
        <dbReference type="EMBL" id="RHJ88063.1"/>
    </source>
</evidence>
<feature type="transmembrane region" description="Helical" evidence="1">
    <location>
        <begin position="371"/>
        <end position="393"/>
    </location>
</feature>
<organism evidence="2 3">
    <name type="scientific">Emergencia timonensis</name>
    <dbReference type="NCBI Taxonomy" id="1776384"/>
    <lineage>
        <taxon>Bacteria</taxon>
        <taxon>Bacillati</taxon>
        <taxon>Bacillota</taxon>
        <taxon>Clostridia</taxon>
        <taxon>Peptostreptococcales</taxon>
        <taxon>Anaerovoracaceae</taxon>
        <taxon>Emergencia</taxon>
    </lineage>
</organism>
<dbReference type="STRING" id="1776384.GCA_900086585_03626"/>
<dbReference type="EMBL" id="QRMS01000002">
    <property type="protein sequence ID" value="RHJ88063.1"/>
    <property type="molecule type" value="Genomic_DNA"/>
</dbReference>
<evidence type="ECO:0000256" key="1">
    <source>
        <dbReference type="SAM" id="Phobius"/>
    </source>
</evidence>
<reference evidence="2 3" key="1">
    <citation type="submission" date="2018-08" db="EMBL/GenBank/DDBJ databases">
        <title>A genome reference for cultivated species of the human gut microbiota.</title>
        <authorList>
            <person name="Zou Y."/>
            <person name="Xue W."/>
            <person name="Luo G."/>
        </authorList>
    </citation>
    <scope>NUCLEOTIDE SEQUENCE [LARGE SCALE GENOMIC DNA]</scope>
    <source>
        <strain evidence="2 3">AM07-24</strain>
    </source>
</reference>
<feature type="transmembrane region" description="Helical" evidence="1">
    <location>
        <begin position="330"/>
        <end position="350"/>
    </location>
</feature>
<dbReference type="RefSeq" id="WP_118334559.1">
    <property type="nucleotide sequence ID" value="NZ_CAJKFF010000061.1"/>
</dbReference>
<feature type="transmembrane region" description="Helical" evidence="1">
    <location>
        <begin position="405"/>
        <end position="428"/>
    </location>
</feature>
<keyword evidence="3" id="KW-1185">Reference proteome</keyword>
<name>A0A415E323_9FIRM</name>
<evidence type="ECO:0000313" key="3">
    <source>
        <dbReference type="Proteomes" id="UP000284841"/>
    </source>
</evidence>
<sequence>MKSHHKKLLVRLLLLVGMLAVTIGPSLAYYGNLRIVGLSSEPEIVEENVSPVFSVPLSDLYGRAEGYDLSQFMGRENVLSDLIEINNTLHSSDVFEYYQVTEPSIYYVGNYQGKQETIVAGEEYRNQVDTETRELITSLNSFEISKNIADQIADQTVKGQAFSDGDFSLTCKDEIPVVIGSAFEENLSVGDILNIRYYLANIRVKIVGIMKKGASLKIPNMEMNLDGYMVFPDIKINRENLAAKKHNIIMMLEKDEGYIGIYKLKDFEKVIEELNRISKKYNFALDIESIENTYTYLKGEKAETVENDTEHNVEKKEINIDNSMSRKITILLYIVSIIGAICILIIAFFWKRVFVDVKVNYRGIVFKTRETIKFISNIMASYIISYSICALIFGRRYENFDYNYIAYPQSWIRLFLMCIIIMGSMILCRQIGKSMQKEEEPDD</sequence>
<keyword evidence="1" id="KW-0472">Membrane</keyword>
<accession>A0A415E323</accession>
<comment type="caution">
    <text evidence="2">The sequence shown here is derived from an EMBL/GenBank/DDBJ whole genome shotgun (WGS) entry which is preliminary data.</text>
</comment>
<evidence type="ECO:0008006" key="4">
    <source>
        <dbReference type="Google" id="ProtNLM"/>
    </source>
</evidence>
<protein>
    <recommendedName>
        <fullName evidence="4">MacB-like periplasmic core domain-containing protein</fullName>
    </recommendedName>
</protein>
<keyword evidence="1" id="KW-0812">Transmembrane</keyword>
<proteinExistence type="predicted"/>
<gene>
    <name evidence="2" type="ORF">DW099_06495</name>
</gene>
<keyword evidence="1" id="KW-1133">Transmembrane helix</keyword>
<dbReference type="Proteomes" id="UP000284841">
    <property type="component" value="Unassembled WGS sequence"/>
</dbReference>
<dbReference type="AlphaFoldDB" id="A0A415E323"/>